<evidence type="ECO:0000256" key="13">
    <source>
        <dbReference type="PIRSR" id="PIRSR000808-2"/>
    </source>
</evidence>
<evidence type="ECO:0000256" key="17">
    <source>
        <dbReference type="SAM" id="MobiDB-lite"/>
    </source>
</evidence>
<feature type="binding site" description="in other chain" evidence="13">
    <location>
        <position position="374"/>
    </location>
    <ligand>
        <name>UDP-alpha-D-glucose</name>
        <dbReference type="ChEBI" id="CHEBI:58885"/>
        <note>ligand shared between dimeric partners</note>
    </ligand>
</feature>
<dbReference type="InterPro" id="IPR019779">
    <property type="entry name" value="GalP_UDPtransf1_His-AS"/>
</dbReference>
<evidence type="ECO:0000256" key="8">
    <source>
        <dbReference type="ARBA" id="ARBA00022723"/>
    </source>
</evidence>
<comment type="cofactor">
    <cofactor evidence="15">
        <name>Fe cation</name>
        <dbReference type="ChEBI" id="CHEBI:24875"/>
    </cofactor>
    <text evidence="15">Binds 1 Fe cation per subunit.</text>
</comment>
<organism evidence="20 21">
    <name type="scientific">Ceraceosorus bombacis</name>
    <dbReference type="NCBI Taxonomy" id="401625"/>
    <lineage>
        <taxon>Eukaryota</taxon>
        <taxon>Fungi</taxon>
        <taxon>Dikarya</taxon>
        <taxon>Basidiomycota</taxon>
        <taxon>Ustilaginomycotina</taxon>
        <taxon>Exobasidiomycetes</taxon>
        <taxon>Ceraceosorales</taxon>
        <taxon>Ceraceosoraceae</taxon>
        <taxon>Ceraceosorus</taxon>
    </lineage>
</organism>
<feature type="binding site" evidence="13">
    <location>
        <begin position="367"/>
        <end position="368"/>
    </location>
    <ligand>
        <name>UDP-alpha-D-glucose</name>
        <dbReference type="ChEBI" id="CHEBI:58885"/>
        <note>ligand shared between dimeric partners</note>
    </ligand>
</feature>
<feature type="binding site" evidence="14">
    <location>
        <position position="179"/>
    </location>
    <ligand>
        <name>Zn(2+)</name>
        <dbReference type="ChEBI" id="CHEBI:29105"/>
    </ligand>
</feature>
<dbReference type="Pfam" id="PF02744">
    <property type="entry name" value="GalP_UDP_tr_C"/>
    <property type="match status" value="1"/>
</dbReference>
<dbReference type="EC" id="2.7.7.12" evidence="4 16"/>
<dbReference type="GO" id="GO:0008270">
    <property type="term" value="F:zinc ion binding"/>
    <property type="evidence" value="ECO:0007669"/>
    <property type="project" value="InterPro"/>
</dbReference>
<comment type="similarity">
    <text evidence="3 16">Belongs to the galactose-1-phosphate uridylyltransferase type 1 family.</text>
</comment>
<reference evidence="20 21" key="1">
    <citation type="submission" date="2014-09" db="EMBL/GenBank/DDBJ databases">
        <authorList>
            <person name="Magalhaes I.L.F."/>
            <person name="Oliveira U."/>
            <person name="Santos F.R."/>
            <person name="Vidigal T.H.D.A."/>
            <person name="Brescovit A.D."/>
            <person name="Santos A.J."/>
        </authorList>
    </citation>
    <scope>NUCLEOTIDE SEQUENCE [LARGE SCALE GENOMIC DNA]</scope>
</reference>
<feature type="binding site" evidence="13">
    <location>
        <begin position="362"/>
        <end position="363"/>
    </location>
    <ligand>
        <name>UDP-alpha-D-glucose</name>
        <dbReference type="ChEBI" id="CHEBI:58885"/>
        <note>ligand shared between dimeric partners</note>
    </ligand>
</feature>
<evidence type="ECO:0000256" key="3">
    <source>
        <dbReference type="ARBA" id="ARBA00010951"/>
    </source>
</evidence>
<dbReference type="UniPathway" id="UPA00214"/>
<feature type="binding site" evidence="15">
    <location>
        <position position="347"/>
    </location>
    <ligand>
        <name>Fe cation</name>
        <dbReference type="ChEBI" id="CHEBI:24875"/>
    </ligand>
</feature>
<feature type="binding site" description="in other chain" evidence="13">
    <location>
        <position position="168"/>
    </location>
    <ligand>
        <name>UDP-alpha-D-glucose</name>
        <dbReference type="ChEBI" id="CHEBI:58885"/>
        <note>ligand shared between dimeric partners</note>
    </ligand>
</feature>
<name>A0A0P1BMS2_9BASI</name>
<feature type="binding site" evidence="14">
    <location>
        <position position="121"/>
    </location>
    <ligand>
        <name>Zn(2+)</name>
        <dbReference type="ChEBI" id="CHEBI:29105"/>
    </ligand>
</feature>
<keyword evidence="15" id="KW-0408">Iron</keyword>
<dbReference type="NCBIfam" id="TIGR00209">
    <property type="entry name" value="galT_1"/>
    <property type="match status" value="1"/>
</dbReference>
<evidence type="ECO:0000256" key="15">
    <source>
        <dbReference type="PIRSR" id="PIRSR000808-4"/>
    </source>
</evidence>
<dbReference type="InterPro" id="IPR001937">
    <property type="entry name" value="GalP_UDPtransf1"/>
</dbReference>
<dbReference type="PROSITE" id="PS00117">
    <property type="entry name" value="GAL_P_UDP_TRANSF_I"/>
    <property type="match status" value="1"/>
</dbReference>
<accession>A0A0P1BMS2</accession>
<proteinExistence type="inferred from homology"/>
<dbReference type="PIRSF" id="PIRSF000808">
    <property type="entry name" value="GalT"/>
    <property type="match status" value="1"/>
</dbReference>
<feature type="binding site" description="in other chain" evidence="13">
    <location>
        <begin position="80"/>
        <end position="81"/>
    </location>
    <ligand>
        <name>UDP-alpha-D-glucose</name>
        <dbReference type="ChEBI" id="CHEBI:58885"/>
        <note>ligand shared between dimeric partners</note>
    </ligand>
</feature>
<keyword evidence="9 14" id="KW-0862">Zinc</keyword>
<evidence type="ECO:0000256" key="5">
    <source>
        <dbReference type="ARBA" id="ARBA00016340"/>
    </source>
</evidence>
<keyword evidence="6 16" id="KW-0808">Transferase</keyword>
<feature type="region of interest" description="Disordered" evidence="17">
    <location>
        <begin position="1"/>
        <end position="21"/>
    </location>
</feature>
<dbReference type="InterPro" id="IPR036265">
    <property type="entry name" value="HIT-like_sf"/>
</dbReference>
<feature type="binding site" evidence="15">
    <location>
        <position position="197"/>
    </location>
    <ligand>
        <name>Fe cation</name>
        <dbReference type="ChEBI" id="CHEBI:24875"/>
    </ligand>
</feature>
<evidence type="ECO:0000256" key="12">
    <source>
        <dbReference type="PIRSR" id="PIRSR000808-1"/>
    </source>
</evidence>
<evidence type="ECO:0000259" key="19">
    <source>
        <dbReference type="Pfam" id="PF02744"/>
    </source>
</evidence>
<dbReference type="AlphaFoldDB" id="A0A0P1BMS2"/>
<feature type="domain" description="Galactose-1-phosphate uridyl transferase N-terminal" evidence="18">
    <location>
        <begin position="7"/>
        <end position="191"/>
    </location>
</feature>
<dbReference type="GO" id="GO:0033499">
    <property type="term" value="P:galactose catabolic process via UDP-galactose, Leloir pathway"/>
    <property type="evidence" value="ECO:0007669"/>
    <property type="project" value="TreeGrafter"/>
</dbReference>
<feature type="binding site" evidence="14">
    <location>
        <position position="55"/>
    </location>
    <ligand>
        <name>Zn(2+)</name>
        <dbReference type="ChEBI" id="CHEBI:29105"/>
    </ligand>
</feature>
<comment type="cofactor">
    <cofactor evidence="14">
        <name>Zn(2+)</name>
        <dbReference type="ChEBI" id="CHEBI:29105"/>
    </cofactor>
    <text evidence="14">Binds 1 zinc ion per subunit.</text>
</comment>
<dbReference type="STRING" id="401625.A0A0P1BMS2"/>
<dbReference type="Gene3D" id="3.30.428.10">
    <property type="entry name" value="HIT-like"/>
    <property type="match status" value="2"/>
</dbReference>
<keyword evidence="10 16" id="KW-0299">Galactose metabolism</keyword>
<sequence length="397" mass="44525">MSSAAPFDPSQHPHRRWNPLTGSHVLCSPHRTQRPWQGAQEAGADAHLPAYDPKCYLCPGNDRATGGKNEKYEGTYFFENDYAALKPGDVEFKEEASTSHPLLRSTPARGRCYVICFHPSHNLTIAQLTSAPYSASVDILRIVQAWKSLYLRIPSENPFVKYVQIFENKGSAMGCSNPHPHGQIWSLDYVPQEPQVELENQKAYALEPANAAPEVLRGARLDANGKPSLLLTYVHLELNTPGRPRVITLNEHFVAVVPYWAVWPFETLILPAKRHINSLAHMTEEELSSLSDILGRTACRLDNIFSCSFPYSMGIHQRPVPATTTTTGQKGAWATTFSDLADFAQFHIHFYPPLLRSATVRKFLVGFEMMAEPQRDLTAEQAAERIRNCSEVHYSVK</sequence>
<evidence type="ECO:0000313" key="21">
    <source>
        <dbReference type="Proteomes" id="UP000054845"/>
    </source>
</evidence>
<keyword evidence="21" id="KW-1185">Reference proteome</keyword>
<evidence type="ECO:0000256" key="7">
    <source>
        <dbReference type="ARBA" id="ARBA00022695"/>
    </source>
</evidence>
<evidence type="ECO:0000256" key="9">
    <source>
        <dbReference type="ARBA" id="ARBA00022833"/>
    </source>
</evidence>
<feature type="binding site" evidence="14">
    <location>
        <position position="58"/>
    </location>
    <ligand>
        <name>Zn(2+)</name>
        <dbReference type="ChEBI" id="CHEBI:29105"/>
    </ligand>
</feature>
<feature type="binding site" description="in other chain" evidence="13">
    <location>
        <position position="183"/>
    </location>
    <ligand>
        <name>UDP-alpha-D-glucose</name>
        <dbReference type="ChEBI" id="CHEBI:58885"/>
        <note>ligand shared between dimeric partners</note>
    </ligand>
</feature>
<feature type="binding site" description="in other chain" evidence="13">
    <location>
        <begin position="174"/>
        <end position="176"/>
    </location>
    <ligand>
        <name>UDP-alpha-D-glucose</name>
        <dbReference type="ChEBI" id="CHEBI:58885"/>
        <note>ligand shared between dimeric partners</note>
    </ligand>
</feature>
<feature type="binding site" evidence="13">
    <location>
        <begin position="31"/>
        <end position="34"/>
    </location>
    <ligand>
        <name>UDP-alpha-D-glucose</name>
        <dbReference type="ChEBI" id="CHEBI:58885"/>
        <note>ligand shared between dimeric partners</note>
    </ligand>
</feature>
<keyword evidence="7 16" id="KW-0548">Nucleotidyltransferase</keyword>
<dbReference type="PANTHER" id="PTHR11943">
    <property type="entry name" value="GALACTOSE-1-PHOSPHATE URIDYLYLTRANSFERASE"/>
    <property type="match status" value="1"/>
</dbReference>
<feature type="binding site" evidence="15">
    <location>
        <position position="316"/>
    </location>
    <ligand>
        <name>Fe cation</name>
        <dbReference type="ChEBI" id="CHEBI:24875"/>
    </ligand>
</feature>
<evidence type="ECO:0000256" key="11">
    <source>
        <dbReference type="ARBA" id="ARBA00023277"/>
    </source>
</evidence>
<evidence type="ECO:0000256" key="1">
    <source>
        <dbReference type="ARBA" id="ARBA00001107"/>
    </source>
</evidence>
<evidence type="ECO:0000256" key="16">
    <source>
        <dbReference type="RuleBase" id="RU000506"/>
    </source>
</evidence>
<dbReference type="CDD" id="cd00608">
    <property type="entry name" value="GalT"/>
    <property type="match status" value="1"/>
</dbReference>
<feature type="binding site" evidence="15">
    <location>
        <position position="349"/>
    </location>
    <ligand>
        <name>Fe cation</name>
        <dbReference type="ChEBI" id="CHEBI:24875"/>
    </ligand>
</feature>
<dbReference type="GO" id="GO:0008108">
    <property type="term" value="F:UDP-glucose:hexose-1-phosphate uridylyltransferase activity"/>
    <property type="evidence" value="ECO:0007669"/>
    <property type="project" value="UniProtKB-EC"/>
</dbReference>
<keyword evidence="8 14" id="KW-0479">Metal-binding</keyword>
<keyword evidence="11 16" id="KW-0119">Carbohydrate metabolism</keyword>
<feature type="domain" description="Galactose-1-phosphate uridyl transferase C-terminal" evidence="19">
    <location>
        <begin position="226"/>
        <end position="395"/>
    </location>
</feature>
<dbReference type="InterPro" id="IPR005849">
    <property type="entry name" value="GalP_Utransf_N"/>
</dbReference>
<evidence type="ECO:0000256" key="10">
    <source>
        <dbReference type="ARBA" id="ARBA00023144"/>
    </source>
</evidence>
<evidence type="ECO:0000256" key="6">
    <source>
        <dbReference type="ARBA" id="ARBA00022679"/>
    </source>
</evidence>
<feature type="binding site" description="in other chain" evidence="13">
    <location>
        <position position="64"/>
    </location>
    <ligand>
        <name>UDP-alpha-D-glucose</name>
        <dbReference type="ChEBI" id="CHEBI:58885"/>
        <note>ligand shared between dimeric partners</note>
    </ligand>
</feature>
<dbReference type="Proteomes" id="UP000054845">
    <property type="component" value="Unassembled WGS sequence"/>
</dbReference>
<dbReference type="GO" id="GO:0005737">
    <property type="term" value="C:cytoplasm"/>
    <property type="evidence" value="ECO:0007669"/>
    <property type="project" value="TreeGrafter"/>
</dbReference>
<comment type="pathway">
    <text evidence="2 16">Carbohydrate metabolism; galactose metabolism.</text>
</comment>
<dbReference type="Pfam" id="PF01087">
    <property type="entry name" value="GalP_UDP_transf"/>
    <property type="match status" value="1"/>
</dbReference>
<dbReference type="OrthoDB" id="418412at2759"/>
<feature type="active site" description="Tele-UMP-histidine intermediate" evidence="12">
    <location>
        <position position="181"/>
    </location>
</feature>
<evidence type="ECO:0000256" key="14">
    <source>
        <dbReference type="PIRSR" id="PIRSR000808-3"/>
    </source>
</evidence>
<evidence type="ECO:0000259" key="18">
    <source>
        <dbReference type="Pfam" id="PF01087"/>
    </source>
</evidence>
<dbReference type="SUPFAM" id="SSF54197">
    <property type="entry name" value="HIT-like"/>
    <property type="match status" value="2"/>
</dbReference>
<dbReference type="PANTHER" id="PTHR11943:SF1">
    <property type="entry name" value="GALACTOSE-1-PHOSPHATE URIDYLYLTRANSFERASE"/>
    <property type="match status" value="1"/>
</dbReference>
<comment type="catalytic activity">
    <reaction evidence="1 16">
        <text>alpha-D-galactose 1-phosphate + UDP-alpha-D-glucose = alpha-D-glucose 1-phosphate + UDP-alpha-D-galactose</text>
        <dbReference type="Rhea" id="RHEA:13989"/>
        <dbReference type="ChEBI" id="CHEBI:58336"/>
        <dbReference type="ChEBI" id="CHEBI:58601"/>
        <dbReference type="ChEBI" id="CHEBI:58885"/>
        <dbReference type="ChEBI" id="CHEBI:66914"/>
        <dbReference type="EC" id="2.7.7.12"/>
    </reaction>
</comment>
<evidence type="ECO:0000313" key="20">
    <source>
        <dbReference type="EMBL" id="CEH16935.1"/>
    </source>
</evidence>
<evidence type="ECO:0000256" key="4">
    <source>
        <dbReference type="ARBA" id="ARBA00012384"/>
    </source>
</evidence>
<evidence type="ECO:0000256" key="2">
    <source>
        <dbReference type="ARBA" id="ARBA00004947"/>
    </source>
</evidence>
<protein>
    <recommendedName>
        <fullName evidence="5 16">Galactose-1-phosphate uridylyltransferase</fullName>
        <ecNumber evidence="4 16">2.7.7.12</ecNumber>
    </recommendedName>
</protein>
<dbReference type="InterPro" id="IPR005850">
    <property type="entry name" value="GalP_Utransf_C"/>
</dbReference>
<dbReference type="EMBL" id="CCYA01000253">
    <property type="protein sequence ID" value="CEH16935.1"/>
    <property type="molecule type" value="Genomic_DNA"/>
</dbReference>